<accession>A0ABS5AZ81</accession>
<protein>
    <submittedName>
        <fullName evidence="1">Uncharacterized protein</fullName>
    </submittedName>
</protein>
<evidence type="ECO:0000313" key="1">
    <source>
        <dbReference type="EMBL" id="MBP2621880.1"/>
    </source>
</evidence>
<dbReference type="EMBL" id="QFAY01000026">
    <property type="protein sequence ID" value="MBP2621880.1"/>
    <property type="molecule type" value="Genomic_DNA"/>
</dbReference>
<name>A0ABS5AZ81_9STRE</name>
<comment type="caution">
    <text evidence="1">The sequence shown here is derived from an EMBL/GenBank/DDBJ whole genome shotgun (WGS) entry which is preliminary data.</text>
</comment>
<proteinExistence type="predicted"/>
<evidence type="ECO:0000313" key="2">
    <source>
        <dbReference type="Proteomes" id="UP001519349"/>
    </source>
</evidence>
<sequence>MTEMKTGRIKLLVFFVFLKLNTQWKLSADRIAAICRVKNFLPKQSEAETLLPQPPYPQPLTV</sequence>
<gene>
    <name evidence="1" type="ORF">DHL47_11245</name>
</gene>
<reference evidence="1 2" key="1">
    <citation type="submission" date="2018-05" db="EMBL/GenBank/DDBJ databases">
        <title>Draft genome sequence of Streptococcus panodentis CCUG 70867T.</title>
        <authorList>
            <person name="Salva-Serra F."/>
            <person name="Mendez V."/>
            <person name="Jaen-Luchoro D."/>
            <person name="Gonzales-Siles L."/>
            <person name="Karlsson R."/>
            <person name="Engstrom-Jakobsson H."/>
            <person name="Busquets A."/>
            <person name="Gomila M."/>
            <person name="Pineiro-Iglesias B."/>
            <person name="Bennasar-Figueras A."/>
            <person name="Seeger M."/>
            <person name="Moore E."/>
        </authorList>
    </citation>
    <scope>NUCLEOTIDE SEQUENCE [LARGE SCALE GENOMIC DNA]</scope>
    <source>
        <strain evidence="1 2">CCUG 70867</strain>
    </source>
</reference>
<keyword evidence="2" id="KW-1185">Reference proteome</keyword>
<organism evidence="1 2">
    <name type="scientific">Streptococcus panodentis</name>
    <dbReference type="NCBI Taxonomy" id="1581472"/>
    <lineage>
        <taxon>Bacteria</taxon>
        <taxon>Bacillati</taxon>
        <taxon>Bacillota</taxon>
        <taxon>Bacilli</taxon>
        <taxon>Lactobacillales</taxon>
        <taxon>Streptococcaceae</taxon>
        <taxon>Streptococcus</taxon>
    </lineage>
</organism>
<dbReference type="Proteomes" id="UP001519349">
    <property type="component" value="Unassembled WGS sequence"/>
</dbReference>